<evidence type="ECO:0000313" key="6">
    <source>
        <dbReference type="EMBL" id="ADV84864.1"/>
    </source>
</evidence>
<evidence type="ECO:0000313" key="7">
    <source>
        <dbReference type="Proteomes" id="UP000006844"/>
    </source>
</evidence>
<evidence type="ECO:0000259" key="5">
    <source>
        <dbReference type="Pfam" id="PF12708"/>
    </source>
</evidence>
<dbReference type="InterPro" id="IPR051262">
    <property type="entry name" value="SMP-30/CGR1_Lactonase"/>
</dbReference>
<dbReference type="InterPro" id="IPR011050">
    <property type="entry name" value="Pectin_lyase_fold/virulence"/>
</dbReference>
<feature type="compositionally biased region" description="Polar residues" evidence="2">
    <location>
        <begin position="508"/>
        <end position="522"/>
    </location>
</feature>
<sequence>MKTLALALTLVASAAAAQSTSYYPTRLNDAEAVYVPAPASASVDSTAALQTAIDTVQQTPRHQGIVFVPSGTYRITHTVYVWPGVRVIGYGATRPTFLLPANTPGYQKGMGYMLFFTGGRKGDGRDRQGLDTPFPGTVPPAPGIIDGNPGTFYSAISNVDLEIGSGNPSAVGIRFHIAQHCYMAHMDFRIGSGLAGIHDVGNEAEDLHFHGGTYGIMTRKPSPGWQFTLIDSSFDHQREAAIKEHEAGLTLIHDTFTSVPTAVSIDPGYSDELWIRGSRLVDLSGPAIVISNENNPRTEINLEEVIATNVPKLAFLRESKREIPGQPYGSYLISSFTSGLIMADGKDPGEIKSTIHAEGLALAPKPLVPALTALPSPSTWVNIRDLGAKGDGHTDDTAVFQKAIAEHKTIYVPMGYYLVSDTLELKPDTVLVALHPSRTQIFLADGTPAFNGPGAPKALIHAPAGGANIVSGIGLSTNGQNNRAVAALWESGVNSLMSDTRFLGGHGTQNPDGSPNQIYNQDHSADPNPARKWDTQSPSLWITNNGGGTFSNIWTPSTFTSAGLLVSNTTTPGHIYELSSEHHVRNEVKFDHAANWSIYALQTEEERGEGGATLPIEISNSHDLTFANFHSYRVVSSFQPSETAVRVTNSKNIRFRNMHIYSDSKVSFNNALLDESHRITIRQREIASLTLTGDESDATKPAAPPAFIAGAVEKLATGFFNISGPAVDPHGTLYFTDPHTQHIYRYNATTKKAETLRDASAPIDPANLAFDHAGNLLITSYTGTGTVYALKVSDPKAELQTLKPVPSKPEPGKTAILPVDFWRFENDFKQGVPVKKAWHFVSPDGTTFLPAGDDFIKGSLYYGIKMEDILRGFSLTKVKTGDVLYISDESEHKTYSTVIAPDGTLTDLDLFADRGGEGVTSDAHGNVYIAEGQIYLYNPEGDEVGMLEVPERPIALAIGGTDNKTLYILARTSLYSVRLK</sequence>
<dbReference type="PANTHER" id="PTHR47572:SF4">
    <property type="entry name" value="LACTONASE DRP35"/>
    <property type="match status" value="1"/>
</dbReference>
<evidence type="ECO:0000256" key="3">
    <source>
        <dbReference type="SAM" id="SignalP"/>
    </source>
</evidence>
<protein>
    <submittedName>
        <fullName evidence="6">SMP-30/Gluconolaconase/LRE-like region-containing protein</fullName>
    </submittedName>
</protein>
<dbReference type="KEGG" id="tsa:AciPR4_4116"/>
<dbReference type="InterPro" id="IPR024535">
    <property type="entry name" value="RHGA/B-epi-like_pectate_lyase"/>
</dbReference>
<organism evidence="6 7">
    <name type="scientific">Terriglobus saanensis (strain ATCC BAA-1853 / DSM 23119 / SP1PR4)</name>
    <dbReference type="NCBI Taxonomy" id="401053"/>
    <lineage>
        <taxon>Bacteria</taxon>
        <taxon>Pseudomonadati</taxon>
        <taxon>Acidobacteriota</taxon>
        <taxon>Terriglobia</taxon>
        <taxon>Terriglobales</taxon>
        <taxon>Acidobacteriaceae</taxon>
        <taxon>Terriglobus</taxon>
    </lineage>
</organism>
<dbReference type="GO" id="GO:0016787">
    <property type="term" value="F:hydrolase activity"/>
    <property type="evidence" value="ECO:0007669"/>
    <property type="project" value="UniProtKB-KW"/>
</dbReference>
<keyword evidence="1" id="KW-0378">Hydrolase</keyword>
<proteinExistence type="predicted"/>
<dbReference type="eggNOG" id="COG3386">
    <property type="taxonomic scope" value="Bacteria"/>
</dbReference>
<dbReference type="Pfam" id="PF08450">
    <property type="entry name" value="SGL"/>
    <property type="match status" value="1"/>
</dbReference>
<dbReference type="EMBL" id="CP002467">
    <property type="protein sequence ID" value="ADV84864.1"/>
    <property type="molecule type" value="Genomic_DNA"/>
</dbReference>
<reference evidence="6 7" key="1">
    <citation type="journal article" date="2012" name="Stand. Genomic Sci.">
        <title>Complete genome sequence of Terriglobus saanensis type strain SP1PR4(T), an Acidobacteria from tundra soil.</title>
        <authorList>
            <person name="Rawat S.R."/>
            <person name="Mannisto M.K."/>
            <person name="Starovoytov V."/>
            <person name="Goodwin L."/>
            <person name="Nolan M."/>
            <person name="Hauser L."/>
            <person name="Land M."/>
            <person name="Davenport K.W."/>
            <person name="Woyke T."/>
            <person name="Haggblom M.M."/>
        </authorList>
    </citation>
    <scope>NUCLEOTIDE SEQUENCE</scope>
    <source>
        <strain evidence="7">ATCC BAA-1853 / DSM 23119 / SP1PR4</strain>
    </source>
</reference>
<keyword evidence="3" id="KW-0732">Signal</keyword>
<evidence type="ECO:0000256" key="2">
    <source>
        <dbReference type="SAM" id="MobiDB-lite"/>
    </source>
</evidence>
<feature type="compositionally biased region" description="Basic and acidic residues" evidence="2">
    <location>
        <begin position="523"/>
        <end position="534"/>
    </location>
</feature>
<dbReference type="SUPFAM" id="SSF63829">
    <property type="entry name" value="Calcium-dependent phosphotriesterase"/>
    <property type="match status" value="1"/>
</dbReference>
<dbReference type="RefSeq" id="WP_013570594.1">
    <property type="nucleotide sequence ID" value="NC_014963.1"/>
</dbReference>
<name>E8V5A5_TERSS</name>
<feature type="domain" description="SMP-30/Gluconolactonase/LRE-like region" evidence="4">
    <location>
        <begin position="881"/>
        <end position="969"/>
    </location>
</feature>
<evidence type="ECO:0000259" key="4">
    <source>
        <dbReference type="Pfam" id="PF08450"/>
    </source>
</evidence>
<dbReference type="PANTHER" id="PTHR47572">
    <property type="entry name" value="LIPOPROTEIN-RELATED"/>
    <property type="match status" value="1"/>
</dbReference>
<keyword evidence="7" id="KW-1185">Reference proteome</keyword>
<dbReference type="InterPro" id="IPR013658">
    <property type="entry name" value="SGL"/>
</dbReference>
<feature type="chain" id="PRO_5003232436" evidence="3">
    <location>
        <begin position="18"/>
        <end position="980"/>
    </location>
</feature>
<dbReference type="InterPro" id="IPR011042">
    <property type="entry name" value="6-blade_b-propeller_TolB-like"/>
</dbReference>
<dbReference type="InterPro" id="IPR012334">
    <property type="entry name" value="Pectin_lyas_fold"/>
</dbReference>
<feature type="domain" description="Rhamnogalacturonase A/B/Epimerase-like pectate lyase" evidence="5">
    <location>
        <begin position="380"/>
        <end position="432"/>
    </location>
</feature>
<dbReference type="HOGENOM" id="CLU_303632_0_0_0"/>
<dbReference type="STRING" id="401053.AciPR4_4116"/>
<dbReference type="OrthoDB" id="9795222at2"/>
<accession>E8V5A5</accession>
<dbReference type="Proteomes" id="UP000006844">
    <property type="component" value="Chromosome"/>
</dbReference>
<dbReference type="Gene3D" id="2.160.20.10">
    <property type="entry name" value="Single-stranded right-handed beta-helix, Pectin lyase-like"/>
    <property type="match status" value="2"/>
</dbReference>
<gene>
    <name evidence="6" type="ordered locus">AciPR4_4116</name>
</gene>
<feature type="region of interest" description="Disordered" evidence="2">
    <location>
        <begin position="500"/>
        <end position="536"/>
    </location>
</feature>
<evidence type="ECO:0000256" key="1">
    <source>
        <dbReference type="ARBA" id="ARBA00022801"/>
    </source>
</evidence>
<dbReference type="AlphaFoldDB" id="E8V5A5"/>
<dbReference type="Gene3D" id="2.120.10.30">
    <property type="entry name" value="TolB, C-terminal domain"/>
    <property type="match status" value="2"/>
</dbReference>
<feature type="signal peptide" evidence="3">
    <location>
        <begin position="1"/>
        <end position="17"/>
    </location>
</feature>
<dbReference type="Pfam" id="PF12708">
    <property type="entry name" value="Pect-lyase_RHGA_epim"/>
    <property type="match status" value="2"/>
</dbReference>
<feature type="domain" description="Rhamnogalacturonase A/B/Epimerase-like pectate lyase" evidence="5">
    <location>
        <begin position="43"/>
        <end position="241"/>
    </location>
</feature>
<dbReference type="SUPFAM" id="SSF51126">
    <property type="entry name" value="Pectin lyase-like"/>
    <property type="match status" value="2"/>
</dbReference>